<evidence type="ECO:0000313" key="3">
    <source>
        <dbReference type="Proteomes" id="UP000185990"/>
    </source>
</evidence>
<proteinExistence type="predicted"/>
<gene>
    <name evidence="1" type="ORF">BOH73_19115</name>
    <name evidence="2" type="ORF">BOH74_05990</name>
</gene>
<dbReference type="NCBIfam" id="TIGR03352">
    <property type="entry name" value="VI_chp_3"/>
    <property type="match status" value="1"/>
</dbReference>
<dbReference type="PANTHER" id="PTHR37625">
    <property type="entry name" value="OUTER MEMBRANE LIPOPROTEIN-RELATED"/>
    <property type="match status" value="1"/>
</dbReference>
<dbReference type="InterPro" id="IPR017734">
    <property type="entry name" value="T6SS_SciN"/>
</dbReference>
<keyword evidence="4" id="KW-1185">Reference proteome</keyword>
<dbReference type="Gene3D" id="2.60.40.4150">
    <property type="entry name" value="Type VI secretion system, lipoprotein SciN"/>
    <property type="match status" value="1"/>
</dbReference>
<dbReference type="OrthoDB" id="7021080at2"/>
<dbReference type="RefSeq" id="WP_060693283.1">
    <property type="nucleotide sequence ID" value="NZ_CP012676.1"/>
</dbReference>
<dbReference type="KEGG" id="ppsy:AOC04_10955"/>
<comment type="caution">
    <text evidence="2">The sequence shown here is derived from an EMBL/GenBank/DDBJ whole genome shotgun (WGS) entry which is preliminary data.</text>
</comment>
<organism evidence="2 3">
    <name type="scientific">Pseudomonas versuta</name>
    <dbReference type="NCBI Taxonomy" id="1788301"/>
    <lineage>
        <taxon>Bacteria</taxon>
        <taxon>Pseudomonadati</taxon>
        <taxon>Pseudomonadota</taxon>
        <taxon>Gammaproteobacteria</taxon>
        <taxon>Pseudomonadales</taxon>
        <taxon>Pseudomonadaceae</taxon>
        <taxon>Pseudomonas</taxon>
    </lineage>
</organism>
<accession>A0A0M4QGA9</accession>
<evidence type="ECO:0000313" key="1">
    <source>
        <dbReference type="EMBL" id="OKA18594.1"/>
    </source>
</evidence>
<dbReference type="EMBL" id="MPJC01000016">
    <property type="protein sequence ID" value="OKA18594.1"/>
    <property type="molecule type" value="Genomic_DNA"/>
</dbReference>
<evidence type="ECO:0000313" key="4">
    <source>
        <dbReference type="Proteomes" id="UP000186677"/>
    </source>
</evidence>
<reference evidence="1 4" key="2">
    <citation type="submission" date="2016-11" db="EMBL/GenBank/DDBJ databases">
        <title>Draft genome of Pseudomonas versuta A4R1.5.</title>
        <authorList>
            <person name="See-Too W.-S."/>
        </authorList>
    </citation>
    <scope>NUCLEOTIDE SEQUENCE [LARGE SCALE GENOMIC DNA]</scope>
    <source>
        <strain evidence="1 4">A4R1.5</strain>
    </source>
</reference>
<keyword evidence="2" id="KW-0449">Lipoprotein</keyword>
<dbReference type="PROSITE" id="PS51257">
    <property type="entry name" value="PROKAR_LIPOPROTEIN"/>
    <property type="match status" value="1"/>
</dbReference>
<sequence>MSRTVFNLLPVAVFGVLLGGCGLTQSLSDTGSSTTRAIFYKQVKTLHLDFSARAGMNTDEADMSGVSVSTVVRVYQLRDIKALNKAGYDSVLNDADNLLRADLLAQRALVVKPAAGAHLNMALDNDAQFVTVVALFRTPDTRLHTWRLTLGRDELDPQRARVIELGNNRLTLQPLAQE</sequence>
<dbReference type="EMBL" id="MPJD01000010">
    <property type="protein sequence ID" value="OKA27332.1"/>
    <property type="molecule type" value="Genomic_DNA"/>
</dbReference>
<evidence type="ECO:0000313" key="2">
    <source>
        <dbReference type="EMBL" id="OKA27332.1"/>
    </source>
</evidence>
<name>A0A0M4QGA9_9PSED</name>
<dbReference type="Proteomes" id="UP000186677">
    <property type="component" value="Unassembled WGS sequence"/>
</dbReference>
<dbReference type="InterPro" id="IPR038706">
    <property type="entry name" value="Type_VI_SciN-like_sf"/>
</dbReference>
<dbReference type="Proteomes" id="UP000185990">
    <property type="component" value="Unassembled WGS sequence"/>
</dbReference>
<protein>
    <submittedName>
        <fullName evidence="2">Type VI secretion system-associated lipoprotein</fullName>
    </submittedName>
</protein>
<dbReference type="AlphaFoldDB" id="A0A0M4QGA9"/>
<dbReference type="PANTHER" id="PTHR37625:SF4">
    <property type="entry name" value="OUTER MEMBRANE LIPOPROTEIN"/>
    <property type="match status" value="1"/>
</dbReference>
<dbReference type="Pfam" id="PF12790">
    <property type="entry name" value="T6SS-SciN"/>
    <property type="match status" value="1"/>
</dbReference>
<accession>A0A1Q4KDH0</accession>
<reference evidence="2 3" key="1">
    <citation type="submission" date="2016-11" db="EMBL/GenBank/DDBJ databases">
        <title>Draft genome of Pseudomonas versuta A4R1.12.</title>
        <authorList>
            <person name="See-Too W.-S."/>
        </authorList>
    </citation>
    <scope>NUCLEOTIDE SEQUENCE [LARGE SCALE GENOMIC DNA]</scope>
    <source>
        <strain evidence="2 3">A4R1.12</strain>
    </source>
</reference>